<organism evidence="6 7">
    <name type="scientific">Brevibacillus thermoruber</name>
    <dbReference type="NCBI Taxonomy" id="33942"/>
    <lineage>
        <taxon>Bacteria</taxon>
        <taxon>Bacillati</taxon>
        <taxon>Bacillota</taxon>
        <taxon>Bacilli</taxon>
        <taxon>Bacillales</taxon>
        <taxon>Paenibacillaceae</taxon>
        <taxon>Brevibacillus</taxon>
    </lineage>
</organism>
<gene>
    <name evidence="6" type="ORF">O3V59_18905</name>
</gene>
<keyword evidence="2" id="KW-0862">Zinc</keyword>
<dbReference type="GO" id="GO:0008237">
    <property type="term" value="F:metallopeptidase activity"/>
    <property type="evidence" value="ECO:0007669"/>
    <property type="project" value="InterPro"/>
</dbReference>
<dbReference type="GO" id="GO:0008270">
    <property type="term" value="F:zinc ion binding"/>
    <property type="evidence" value="ECO:0007669"/>
    <property type="project" value="InterPro"/>
</dbReference>
<dbReference type="InterPro" id="IPR034015">
    <property type="entry name" value="M1_LTA4H"/>
</dbReference>
<keyword evidence="2" id="KW-0479">Metal-binding</keyword>
<dbReference type="Gene3D" id="1.10.390.10">
    <property type="entry name" value="Neutral Protease Domain 2"/>
    <property type="match status" value="1"/>
</dbReference>
<evidence type="ECO:0000256" key="2">
    <source>
        <dbReference type="PIRSR" id="PIRSR634015-3"/>
    </source>
</evidence>
<dbReference type="CDD" id="cd09604">
    <property type="entry name" value="M1_APN_like"/>
    <property type="match status" value="1"/>
</dbReference>
<dbReference type="AlphaFoldDB" id="A0A9X3Z5A3"/>
<feature type="domain" description="Peptidase M1 membrane alanine aminopeptidase" evidence="5">
    <location>
        <begin position="313"/>
        <end position="515"/>
    </location>
</feature>
<name>A0A9X3Z5A3_9BACL</name>
<reference evidence="6" key="1">
    <citation type="submission" date="2022-12" db="EMBL/GenBank/DDBJ databases">
        <title>Draft genome sequence of the thermophilic strain Brevibacillus thermoruber HT42, isolated from Los Humeros, Puebla, Mexico, with biotechnological potential.</title>
        <authorList>
            <person name="Lara Sanchez J."/>
            <person name="Solis Palacios R."/>
            <person name="Bustos Baena A.S."/>
            <person name="Ruz Baez A.E."/>
            <person name="Espinosa Luna G."/>
            <person name="Oliart Ros R.M."/>
        </authorList>
    </citation>
    <scope>NUCLEOTIDE SEQUENCE</scope>
    <source>
        <strain evidence="6">HT42</strain>
    </source>
</reference>
<evidence type="ECO:0000259" key="5">
    <source>
        <dbReference type="Pfam" id="PF01433"/>
    </source>
</evidence>
<comment type="caution">
    <text evidence="6">The sequence shown here is derived from an EMBL/GenBank/DDBJ whole genome shotgun (WGS) entry which is preliminary data.</text>
</comment>
<dbReference type="PANTHER" id="PTHR45726:SF3">
    <property type="entry name" value="LEUKOTRIENE A-4 HYDROLASE"/>
    <property type="match status" value="1"/>
</dbReference>
<evidence type="ECO:0000256" key="1">
    <source>
        <dbReference type="PIRSR" id="PIRSR634015-1"/>
    </source>
</evidence>
<feature type="active site" description="Proton donor" evidence="1">
    <location>
        <position position="456"/>
    </location>
</feature>
<evidence type="ECO:0000256" key="4">
    <source>
        <dbReference type="SAM" id="SignalP"/>
    </source>
</evidence>
<keyword evidence="4" id="KW-0732">Signal</keyword>
<dbReference type="InterPro" id="IPR014782">
    <property type="entry name" value="Peptidase_M1_dom"/>
</dbReference>
<evidence type="ECO:0000313" key="7">
    <source>
        <dbReference type="Proteomes" id="UP001151071"/>
    </source>
</evidence>
<dbReference type="InterPro" id="IPR027268">
    <property type="entry name" value="Peptidase_M4/M1_CTD_sf"/>
</dbReference>
<evidence type="ECO:0000256" key="3">
    <source>
        <dbReference type="SAM" id="MobiDB-lite"/>
    </source>
</evidence>
<keyword evidence="7" id="KW-1185">Reference proteome</keyword>
<dbReference type="SUPFAM" id="SSF55486">
    <property type="entry name" value="Metalloproteases ('zincins'), catalytic domain"/>
    <property type="match status" value="1"/>
</dbReference>
<feature type="binding site" evidence="2">
    <location>
        <position position="395"/>
    </location>
    <ligand>
        <name>Zn(2+)</name>
        <dbReference type="ChEBI" id="CHEBI:29105"/>
        <note>catalytic</note>
    </ligand>
</feature>
<dbReference type="PANTHER" id="PTHR45726">
    <property type="entry name" value="LEUKOTRIENE A-4 HYDROLASE"/>
    <property type="match status" value="1"/>
</dbReference>
<comment type="cofactor">
    <cofactor evidence="2">
        <name>Zn(2+)</name>
        <dbReference type="ChEBI" id="CHEBI:29105"/>
    </cofactor>
    <text evidence="2">Binds 1 zinc ion per subunit.</text>
</comment>
<proteinExistence type="predicted"/>
<dbReference type="Proteomes" id="UP001151071">
    <property type="component" value="Unassembled WGS sequence"/>
</dbReference>
<dbReference type="EMBL" id="JAPYYP010000031">
    <property type="protein sequence ID" value="MDA5110435.1"/>
    <property type="molecule type" value="Genomic_DNA"/>
</dbReference>
<accession>A0A9X3Z5A3</accession>
<feature type="chain" id="PRO_5040836022" evidence="4">
    <location>
        <begin position="24"/>
        <end position="539"/>
    </location>
</feature>
<evidence type="ECO:0000313" key="6">
    <source>
        <dbReference type="EMBL" id="MDA5110435.1"/>
    </source>
</evidence>
<feature type="active site" description="Proton acceptor" evidence="1">
    <location>
        <position position="373"/>
    </location>
</feature>
<dbReference type="Pfam" id="PF01433">
    <property type="entry name" value="Peptidase_M1"/>
    <property type="match status" value="1"/>
</dbReference>
<feature type="region of interest" description="Disordered" evidence="3">
    <location>
        <begin position="131"/>
        <end position="165"/>
    </location>
</feature>
<feature type="signal peptide" evidence="4">
    <location>
        <begin position="1"/>
        <end position="23"/>
    </location>
</feature>
<feature type="binding site" evidence="2">
    <location>
        <position position="376"/>
    </location>
    <ligand>
        <name>Zn(2+)</name>
        <dbReference type="ChEBI" id="CHEBI:29105"/>
        <note>catalytic</note>
    </ligand>
</feature>
<protein>
    <submittedName>
        <fullName evidence="6">M1 family metallopeptidase</fullName>
    </submittedName>
</protein>
<feature type="binding site" evidence="2">
    <location>
        <position position="372"/>
    </location>
    <ligand>
        <name>Zn(2+)</name>
        <dbReference type="ChEBI" id="CHEBI:29105"/>
        <note>catalytic</note>
    </ligand>
</feature>
<dbReference type="RefSeq" id="WP_271140760.1">
    <property type="nucleotide sequence ID" value="NZ_JAPYYP010000031.1"/>
</dbReference>
<sequence length="539" mass="59516">MRKWAGWLAGAALVWSAASGAGAGAAGGYGADRGGDAGGKTRYLADVRVEPQQKRVTGSVQVQFWPRDGKKAYLHVYPFAFAERHDGPLWQEFLGKDAVPGTYHITRLSVQGRPVPVQRAGTVVEVPLEGEAGSSGVKGAPADGKERADGVSRVPSASNGVPPAAGAAEPVTLDLAFTMTLPHNQGRMSLDEHAIWLGNWLPVLAVIDRNGWHLDPYGPIGDPFYSETSDYSVNVTVPEGYQLASTADDRQVAGFTSAPGLKTYRLRAENVRDFALVIMDRTYQRTETTVGGTTVRSWWRTTDAPGQARLVHDAAVKSFAYFQHQFGPYPYREYDVVRTGGGINGMEYPGLVFLDGRHYEQVFAQSIAAVAHETAHQWFYGIVGNDQVNEAWLDEGLTEYASLSFLERWYPPLGDALVVQRLVRGTAADAYAEKNVRPWQPLRLFPDNDSYSDLVYSRTASMLWLLREAWGEERLNRMLRQFVTSHRFGVATGADWKAALSREAGEDAEPFVAYWLQLDQSREAAAEAWLDRQRGAKRQ</sequence>